<feature type="transmembrane region" description="Helical" evidence="6">
    <location>
        <begin position="284"/>
        <end position="305"/>
    </location>
</feature>
<dbReference type="PROSITE" id="PS50850">
    <property type="entry name" value="MFS"/>
    <property type="match status" value="1"/>
</dbReference>
<feature type="transmembrane region" description="Helical" evidence="6">
    <location>
        <begin position="216"/>
        <end position="233"/>
    </location>
</feature>
<dbReference type="Proteomes" id="UP001283341">
    <property type="component" value="Unassembled WGS sequence"/>
</dbReference>
<dbReference type="InterPro" id="IPR011701">
    <property type="entry name" value="MFS"/>
</dbReference>
<feature type="transmembrane region" description="Helical" evidence="6">
    <location>
        <begin position="120"/>
        <end position="137"/>
    </location>
</feature>
<dbReference type="InterPro" id="IPR020846">
    <property type="entry name" value="MFS_dom"/>
</dbReference>
<dbReference type="InterPro" id="IPR036259">
    <property type="entry name" value="MFS_trans_sf"/>
</dbReference>
<evidence type="ECO:0000256" key="4">
    <source>
        <dbReference type="ARBA" id="ARBA00023136"/>
    </source>
</evidence>
<dbReference type="PANTHER" id="PTHR23501:SF43">
    <property type="entry name" value="MULTIDRUG TRANSPORTER, PUTATIVE (AFU_ORTHOLOGUE AFUA_6G03040)-RELATED"/>
    <property type="match status" value="1"/>
</dbReference>
<dbReference type="PRINTS" id="PR01036">
    <property type="entry name" value="TCRTETB"/>
</dbReference>
<feature type="transmembrane region" description="Helical" evidence="6">
    <location>
        <begin position="484"/>
        <end position="502"/>
    </location>
</feature>
<dbReference type="AlphaFoldDB" id="A0AAE0I429"/>
<dbReference type="GO" id="GO:0022857">
    <property type="term" value="F:transmembrane transporter activity"/>
    <property type="evidence" value="ECO:0007669"/>
    <property type="project" value="InterPro"/>
</dbReference>
<dbReference type="GO" id="GO:0005886">
    <property type="term" value="C:plasma membrane"/>
    <property type="evidence" value="ECO:0007669"/>
    <property type="project" value="TreeGrafter"/>
</dbReference>
<comment type="caution">
    <text evidence="8">The sequence shown here is derived from an EMBL/GenBank/DDBJ whole genome shotgun (WGS) entry which is preliminary data.</text>
</comment>
<feature type="region of interest" description="Disordered" evidence="5">
    <location>
        <begin position="1"/>
        <end position="23"/>
    </location>
</feature>
<dbReference type="Pfam" id="PF07690">
    <property type="entry name" value="MFS_1"/>
    <property type="match status" value="1"/>
</dbReference>
<feature type="transmembrane region" description="Helical" evidence="6">
    <location>
        <begin position="58"/>
        <end position="79"/>
    </location>
</feature>
<evidence type="ECO:0000313" key="8">
    <source>
        <dbReference type="EMBL" id="KAK3318056.1"/>
    </source>
</evidence>
<evidence type="ECO:0000256" key="6">
    <source>
        <dbReference type="SAM" id="Phobius"/>
    </source>
</evidence>
<feature type="transmembrane region" description="Helical" evidence="6">
    <location>
        <begin position="91"/>
        <end position="108"/>
    </location>
</feature>
<reference evidence="8" key="2">
    <citation type="submission" date="2023-06" db="EMBL/GenBank/DDBJ databases">
        <authorList>
            <consortium name="Lawrence Berkeley National Laboratory"/>
            <person name="Haridas S."/>
            <person name="Hensen N."/>
            <person name="Bonometti L."/>
            <person name="Westerberg I."/>
            <person name="Brannstrom I.O."/>
            <person name="Guillou S."/>
            <person name="Cros-Aarteil S."/>
            <person name="Calhoun S."/>
            <person name="Kuo A."/>
            <person name="Mondo S."/>
            <person name="Pangilinan J."/>
            <person name="Riley R."/>
            <person name="Labutti K."/>
            <person name="Andreopoulos B."/>
            <person name="Lipzen A."/>
            <person name="Chen C."/>
            <person name="Yanf M."/>
            <person name="Daum C."/>
            <person name="Ng V."/>
            <person name="Clum A."/>
            <person name="Steindorff A."/>
            <person name="Ohm R."/>
            <person name="Martin F."/>
            <person name="Silar P."/>
            <person name="Natvig D."/>
            <person name="Lalanne C."/>
            <person name="Gautier V."/>
            <person name="Ament-Velasquez S.L."/>
            <person name="Kruys A."/>
            <person name="Hutchinson M.I."/>
            <person name="Powell A.J."/>
            <person name="Barry K."/>
            <person name="Miller A.N."/>
            <person name="Grigoriev I.V."/>
            <person name="Debuchy R."/>
            <person name="Gladieux P."/>
            <person name="Thoren M.H."/>
            <person name="Johannesson H."/>
        </authorList>
    </citation>
    <scope>NUCLEOTIDE SEQUENCE</scope>
    <source>
        <strain evidence="8">CBS 118394</strain>
    </source>
</reference>
<feature type="transmembrane region" description="Helical" evidence="6">
    <location>
        <begin position="143"/>
        <end position="165"/>
    </location>
</feature>
<organism evidence="8 9">
    <name type="scientific">Apodospora peruviana</name>
    <dbReference type="NCBI Taxonomy" id="516989"/>
    <lineage>
        <taxon>Eukaryota</taxon>
        <taxon>Fungi</taxon>
        <taxon>Dikarya</taxon>
        <taxon>Ascomycota</taxon>
        <taxon>Pezizomycotina</taxon>
        <taxon>Sordariomycetes</taxon>
        <taxon>Sordariomycetidae</taxon>
        <taxon>Sordariales</taxon>
        <taxon>Lasiosphaeriaceae</taxon>
        <taxon>Apodospora</taxon>
    </lineage>
</organism>
<evidence type="ECO:0000313" key="9">
    <source>
        <dbReference type="Proteomes" id="UP001283341"/>
    </source>
</evidence>
<feature type="transmembrane region" description="Helical" evidence="6">
    <location>
        <begin position="177"/>
        <end position="196"/>
    </location>
</feature>
<evidence type="ECO:0000256" key="5">
    <source>
        <dbReference type="SAM" id="MobiDB-lite"/>
    </source>
</evidence>
<gene>
    <name evidence="8" type="ORF">B0H66DRAFT_575081</name>
</gene>
<keyword evidence="9" id="KW-1185">Reference proteome</keyword>
<proteinExistence type="predicted"/>
<dbReference type="PANTHER" id="PTHR23501">
    <property type="entry name" value="MAJOR FACILITATOR SUPERFAMILY"/>
    <property type="match status" value="1"/>
</dbReference>
<evidence type="ECO:0000256" key="1">
    <source>
        <dbReference type="ARBA" id="ARBA00004141"/>
    </source>
</evidence>
<keyword evidence="2 6" id="KW-0812">Transmembrane</keyword>
<reference evidence="8" key="1">
    <citation type="journal article" date="2023" name="Mol. Phylogenet. Evol.">
        <title>Genome-scale phylogeny and comparative genomics of the fungal order Sordariales.</title>
        <authorList>
            <person name="Hensen N."/>
            <person name="Bonometti L."/>
            <person name="Westerberg I."/>
            <person name="Brannstrom I.O."/>
            <person name="Guillou S."/>
            <person name="Cros-Aarteil S."/>
            <person name="Calhoun S."/>
            <person name="Haridas S."/>
            <person name="Kuo A."/>
            <person name="Mondo S."/>
            <person name="Pangilinan J."/>
            <person name="Riley R."/>
            <person name="LaButti K."/>
            <person name="Andreopoulos B."/>
            <person name="Lipzen A."/>
            <person name="Chen C."/>
            <person name="Yan M."/>
            <person name="Daum C."/>
            <person name="Ng V."/>
            <person name="Clum A."/>
            <person name="Steindorff A."/>
            <person name="Ohm R.A."/>
            <person name="Martin F."/>
            <person name="Silar P."/>
            <person name="Natvig D.O."/>
            <person name="Lalanne C."/>
            <person name="Gautier V."/>
            <person name="Ament-Velasquez S.L."/>
            <person name="Kruys A."/>
            <person name="Hutchinson M.I."/>
            <person name="Powell A.J."/>
            <person name="Barry K."/>
            <person name="Miller A.N."/>
            <person name="Grigoriev I.V."/>
            <person name="Debuchy R."/>
            <person name="Gladieux P."/>
            <person name="Hiltunen Thoren M."/>
            <person name="Johannesson H."/>
        </authorList>
    </citation>
    <scope>NUCLEOTIDE SEQUENCE</scope>
    <source>
        <strain evidence="8">CBS 118394</strain>
    </source>
</reference>
<dbReference type="Gene3D" id="1.20.1250.20">
    <property type="entry name" value="MFS general substrate transporter like domains"/>
    <property type="match status" value="1"/>
</dbReference>
<dbReference type="EMBL" id="JAUEDM010000004">
    <property type="protein sequence ID" value="KAK3318056.1"/>
    <property type="molecule type" value="Genomic_DNA"/>
</dbReference>
<accession>A0AAE0I429</accession>
<comment type="subcellular location">
    <subcellularLocation>
        <location evidence="1">Membrane</location>
        <topology evidence="1">Multi-pass membrane protein</topology>
    </subcellularLocation>
</comment>
<keyword evidence="3 6" id="KW-1133">Transmembrane helix</keyword>
<evidence type="ECO:0000256" key="3">
    <source>
        <dbReference type="ARBA" id="ARBA00022989"/>
    </source>
</evidence>
<sequence length="515" mass="54887">MGKTQAGDGEVTSDSVTGGPDPRHEVLLDAPTNAEQVIEREHTYVKGWTLYMLTLGRIWILLFLPTLETTIVSTSLVAIADSLSGFELRNWVVTAYFLTYTGFLIIYAKLATIFGSKTMFLLALTLFTVFLIAYGCASSMTQLIILRAFQGIGGSGIYSMVLAIAPKLVPQTEYGKYVGIISSVFALASISGPLAGGAMSSDTTWRWVFLLNGPPGVLSIVIIAIFMPSSQVDSSSSLARRLRAKLSRESTRRVDFSGAFSLLSAFLLVFALESGGSQYPWDSGTIVSILVLCGVLWVAFVAWEIYLGRTKATKEPIFPMAVYGLSPARASLSVLPLLLKLPAATAASGVLTSNVNIPPSHLILLGSVIQLTGAGLAIKIPLTGDHISAQQYGSEAVMGVGFWFDVEYSVVMGALTQTRVLGGTVALAICSAILGNHLKESLGGVITQAGFQTIGETLGAINLPGPEQATKVKHAFAEGYNKQFRLLAGFSGAALLAALFLFSREPLTGFHARHR</sequence>
<feature type="domain" description="Major facilitator superfamily (MFS) profile" evidence="7">
    <location>
        <begin position="54"/>
        <end position="506"/>
    </location>
</feature>
<evidence type="ECO:0000256" key="2">
    <source>
        <dbReference type="ARBA" id="ARBA00022692"/>
    </source>
</evidence>
<keyword evidence="4 6" id="KW-0472">Membrane</keyword>
<dbReference type="SUPFAM" id="SSF103473">
    <property type="entry name" value="MFS general substrate transporter"/>
    <property type="match status" value="1"/>
</dbReference>
<evidence type="ECO:0000259" key="7">
    <source>
        <dbReference type="PROSITE" id="PS50850"/>
    </source>
</evidence>
<name>A0AAE0I429_9PEZI</name>
<protein>
    <submittedName>
        <fullName evidence="8">Major facilitator superfamily domain-containing protein</fullName>
    </submittedName>
</protein>